<evidence type="ECO:0000313" key="3">
    <source>
        <dbReference type="Proteomes" id="UP001354989"/>
    </source>
</evidence>
<dbReference type="RefSeq" id="WP_338397769.1">
    <property type="nucleotide sequence ID" value="NZ_AP025292.1"/>
</dbReference>
<evidence type="ECO:0000313" key="2">
    <source>
        <dbReference type="EMBL" id="BDC98610.1"/>
    </source>
</evidence>
<gene>
    <name evidence="2" type="ORF">PEPS_08910</name>
</gene>
<dbReference type="InterPro" id="IPR055259">
    <property type="entry name" value="YkvP/CgeB_Glyco_trans-like"/>
</dbReference>
<keyword evidence="3" id="KW-1185">Reference proteome</keyword>
<dbReference type="Proteomes" id="UP001354989">
    <property type="component" value="Chromosome"/>
</dbReference>
<name>A0ABM7VCF8_9BACT</name>
<dbReference type="Pfam" id="PF13524">
    <property type="entry name" value="Glyco_trans_1_2"/>
    <property type="match status" value="1"/>
</dbReference>
<feature type="domain" description="Spore protein YkvP/CgeB glycosyl transferase-like" evidence="1">
    <location>
        <begin position="191"/>
        <end position="329"/>
    </location>
</feature>
<proteinExistence type="predicted"/>
<evidence type="ECO:0000259" key="1">
    <source>
        <dbReference type="Pfam" id="PF13524"/>
    </source>
</evidence>
<protein>
    <recommendedName>
        <fullName evidence="1">Spore protein YkvP/CgeB glycosyl transferase-like domain-containing protein</fullName>
    </recommendedName>
</protein>
<accession>A0ABM7VCF8</accession>
<organism evidence="2 3">
    <name type="scientific">Persicobacter psychrovividus</name>
    <dbReference type="NCBI Taxonomy" id="387638"/>
    <lineage>
        <taxon>Bacteria</taxon>
        <taxon>Pseudomonadati</taxon>
        <taxon>Bacteroidota</taxon>
        <taxon>Cytophagia</taxon>
        <taxon>Cytophagales</taxon>
        <taxon>Persicobacteraceae</taxon>
        <taxon>Persicobacter</taxon>
    </lineage>
</organism>
<dbReference type="EMBL" id="AP025292">
    <property type="protein sequence ID" value="BDC98610.1"/>
    <property type="molecule type" value="Genomic_DNA"/>
</dbReference>
<reference evidence="2 3" key="1">
    <citation type="submission" date="2021-12" db="EMBL/GenBank/DDBJ databases">
        <title>Genome sequencing of bacteria with rrn-lacking chromosome and rrn-plasmid.</title>
        <authorList>
            <person name="Anda M."/>
            <person name="Iwasaki W."/>
        </authorList>
    </citation>
    <scope>NUCLEOTIDE SEQUENCE [LARGE SCALE GENOMIC DNA]</scope>
    <source>
        <strain evidence="2 3">NBRC 101262</strain>
    </source>
</reference>
<sequence length="337" mass="38728">MRVLYIGQYDEGTTSKMRADRLKFILKPGEFSVINTNIPFFRPNKVFRSIGFRYKVGPVISAVNEYILSYINGAYDLIWVDKAIYITKKTTKFLKSCTNNLVHFTPDPAFTFHRSKHFNQSGGLYDYLITTKSYELDCYSDFSDSKVLLVTQGFEKGLHKPGVFAQKDVDVVFIGHYEKERSRYISLLLNNGITVALAGIKWETFEAKHKGNSNLIYFGKGVYGTDYVKTLQKAKIAFGSVSKWVPEKHTTRTFEIPACGTALLTEWNEEIASFYEDDEVIYYRSEKEFVEKVKYFLANEEALKAVTKNGHQKVIQGGYDYESIMRKLLGQIFEKAI</sequence>